<evidence type="ECO:0000256" key="1">
    <source>
        <dbReference type="SAM" id="MobiDB-lite"/>
    </source>
</evidence>
<sequence>MNDVLKQRLVGALILVALGVVFWPIIFVEPETGRGGVEARIPPRPDVDTTPLSPPDRVGLRGSPPLEAAPDDGAARQPVDEIAGGDGEPSARAPVAETPAQQPDADAAEPAAEPAAPVARPEPAGAGDPNDTAAAVARRTRDEPPAQPKLDAQGVPVAWMLQVISVSRKDRAEQTRDALGKMGYKAYIKPARVEGKTVYRVYVGPKFERARLDAIKAEVDREFGVNSMVRRYLP</sequence>
<feature type="compositionally biased region" description="Low complexity" evidence="1">
    <location>
        <begin position="96"/>
        <end position="137"/>
    </location>
</feature>
<dbReference type="GO" id="GO:0032506">
    <property type="term" value="P:cytokinetic process"/>
    <property type="evidence" value="ECO:0007669"/>
    <property type="project" value="TreeGrafter"/>
</dbReference>
<proteinExistence type="predicted"/>
<gene>
    <name evidence="4" type="ORF">JYP50_18870</name>
</gene>
<dbReference type="AlphaFoldDB" id="A0A939DJN3"/>
<keyword evidence="2" id="KW-1133">Transmembrane helix</keyword>
<comment type="caution">
    <text evidence="4">The sequence shown here is derived from an EMBL/GenBank/DDBJ whole genome shotgun (WGS) entry which is preliminary data.</text>
</comment>
<evidence type="ECO:0000259" key="3">
    <source>
        <dbReference type="PROSITE" id="PS51724"/>
    </source>
</evidence>
<dbReference type="Pfam" id="PF05036">
    <property type="entry name" value="SPOR"/>
    <property type="match status" value="1"/>
</dbReference>
<dbReference type="Proteomes" id="UP000664303">
    <property type="component" value="Unassembled WGS sequence"/>
</dbReference>
<protein>
    <submittedName>
        <fullName evidence="4">SPOR domain-containing protein</fullName>
    </submittedName>
</protein>
<keyword evidence="2" id="KW-0472">Membrane</keyword>
<dbReference type="InterPro" id="IPR052521">
    <property type="entry name" value="Cell_div_SPOR-domain"/>
</dbReference>
<keyword evidence="2" id="KW-0812">Transmembrane</keyword>
<reference evidence="4" key="1">
    <citation type="submission" date="2021-02" db="EMBL/GenBank/DDBJ databases">
        <title>PHA producing bacteria isolated from coastal sediment in Guangdong, Shenzhen.</title>
        <authorList>
            <person name="Zheng W."/>
            <person name="Yu S."/>
            <person name="Huang Y."/>
        </authorList>
    </citation>
    <scope>NUCLEOTIDE SEQUENCE</scope>
    <source>
        <strain evidence="4">TN14-10</strain>
    </source>
</reference>
<evidence type="ECO:0000313" key="5">
    <source>
        <dbReference type="Proteomes" id="UP000664303"/>
    </source>
</evidence>
<dbReference type="GO" id="GO:0032153">
    <property type="term" value="C:cell division site"/>
    <property type="evidence" value="ECO:0007669"/>
    <property type="project" value="TreeGrafter"/>
</dbReference>
<dbReference type="Gene3D" id="3.30.70.1070">
    <property type="entry name" value="Sporulation related repeat"/>
    <property type="match status" value="1"/>
</dbReference>
<dbReference type="PROSITE" id="PS51724">
    <property type="entry name" value="SPOR"/>
    <property type="match status" value="1"/>
</dbReference>
<feature type="transmembrane region" description="Helical" evidence="2">
    <location>
        <begin position="9"/>
        <end position="28"/>
    </location>
</feature>
<evidence type="ECO:0000256" key="2">
    <source>
        <dbReference type="SAM" id="Phobius"/>
    </source>
</evidence>
<evidence type="ECO:0000313" key="4">
    <source>
        <dbReference type="EMBL" id="MBN7798672.1"/>
    </source>
</evidence>
<dbReference type="EMBL" id="JAFKCZ010000017">
    <property type="protein sequence ID" value="MBN7798672.1"/>
    <property type="molecule type" value="Genomic_DNA"/>
</dbReference>
<dbReference type="InterPro" id="IPR007730">
    <property type="entry name" value="SPOR-like_dom"/>
</dbReference>
<dbReference type="GO" id="GO:0042834">
    <property type="term" value="F:peptidoglycan binding"/>
    <property type="evidence" value="ECO:0007669"/>
    <property type="project" value="InterPro"/>
</dbReference>
<organism evidence="4 5">
    <name type="scientific">Parahaliea mediterranea</name>
    <dbReference type="NCBI Taxonomy" id="651086"/>
    <lineage>
        <taxon>Bacteria</taxon>
        <taxon>Pseudomonadati</taxon>
        <taxon>Pseudomonadota</taxon>
        <taxon>Gammaproteobacteria</taxon>
        <taxon>Cellvibrionales</taxon>
        <taxon>Halieaceae</taxon>
        <taxon>Parahaliea</taxon>
    </lineage>
</organism>
<dbReference type="GO" id="GO:0030428">
    <property type="term" value="C:cell septum"/>
    <property type="evidence" value="ECO:0007669"/>
    <property type="project" value="TreeGrafter"/>
</dbReference>
<dbReference type="InterPro" id="IPR036680">
    <property type="entry name" value="SPOR-like_sf"/>
</dbReference>
<dbReference type="PANTHER" id="PTHR38687">
    <property type="entry name" value="CELL DIVISION PROTEIN DEDD-RELATED"/>
    <property type="match status" value="1"/>
</dbReference>
<dbReference type="SUPFAM" id="SSF110997">
    <property type="entry name" value="Sporulation related repeat"/>
    <property type="match status" value="1"/>
</dbReference>
<name>A0A939DJN3_9GAMM</name>
<dbReference type="PANTHER" id="PTHR38687:SF1">
    <property type="entry name" value="CELL DIVISION PROTEIN DEDD"/>
    <property type="match status" value="1"/>
</dbReference>
<dbReference type="RefSeq" id="WP_206562120.1">
    <property type="nucleotide sequence ID" value="NZ_JAFKCZ010000017.1"/>
</dbReference>
<keyword evidence="5" id="KW-1185">Reference proteome</keyword>
<accession>A0A939DJN3</accession>
<feature type="domain" description="SPOR" evidence="3">
    <location>
        <begin position="153"/>
        <end position="232"/>
    </location>
</feature>
<feature type="region of interest" description="Disordered" evidence="1">
    <location>
        <begin position="35"/>
        <end position="151"/>
    </location>
</feature>